<dbReference type="AlphaFoldDB" id="A0A1J7JN57"/>
<evidence type="ECO:0000259" key="3">
    <source>
        <dbReference type="SMART" id="SM00198"/>
    </source>
</evidence>
<dbReference type="Gene3D" id="3.40.33.10">
    <property type="entry name" value="CAP"/>
    <property type="match status" value="1"/>
</dbReference>
<dbReference type="EMBL" id="KV875096">
    <property type="protein sequence ID" value="OIW31312.1"/>
    <property type="molecule type" value="Genomic_DNA"/>
</dbReference>
<keyword evidence="2" id="KW-0732">Signal</keyword>
<dbReference type="PRINTS" id="PR00837">
    <property type="entry name" value="V5TPXLIKE"/>
</dbReference>
<dbReference type="InterPro" id="IPR014044">
    <property type="entry name" value="CAP_dom"/>
</dbReference>
<evidence type="ECO:0000313" key="4">
    <source>
        <dbReference type="EMBL" id="OIW31312.1"/>
    </source>
</evidence>
<dbReference type="GO" id="GO:0005576">
    <property type="term" value="C:extracellular region"/>
    <property type="evidence" value="ECO:0007669"/>
    <property type="project" value="InterPro"/>
</dbReference>
<dbReference type="Pfam" id="PF00188">
    <property type="entry name" value="CAP"/>
    <property type="match status" value="1"/>
</dbReference>
<dbReference type="InterPro" id="IPR001283">
    <property type="entry name" value="CRISP-related"/>
</dbReference>
<dbReference type="PROSITE" id="PS01009">
    <property type="entry name" value="CRISP_1"/>
    <property type="match status" value="1"/>
</dbReference>
<feature type="chain" id="PRO_5012859986" evidence="2">
    <location>
        <begin position="18"/>
        <end position="312"/>
    </location>
</feature>
<evidence type="ECO:0000256" key="1">
    <source>
        <dbReference type="SAM" id="MobiDB-lite"/>
    </source>
</evidence>
<dbReference type="Proteomes" id="UP000182658">
    <property type="component" value="Unassembled WGS sequence"/>
</dbReference>
<dbReference type="STRING" id="1408157.A0A1J7JN57"/>
<keyword evidence="5" id="KW-1185">Reference proteome</keyword>
<proteinExistence type="predicted"/>
<dbReference type="FunFam" id="3.40.33.10:FF:000018">
    <property type="entry name" value="SCP-like extracellular protein, putative"/>
    <property type="match status" value="1"/>
</dbReference>
<gene>
    <name evidence="4" type="ORF">CONLIGDRAFT_310197</name>
</gene>
<feature type="compositionally biased region" description="Polar residues" evidence="1">
    <location>
        <begin position="128"/>
        <end position="140"/>
    </location>
</feature>
<organism evidence="4 5">
    <name type="scientific">Coniochaeta ligniaria NRRL 30616</name>
    <dbReference type="NCBI Taxonomy" id="1408157"/>
    <lineage>
        <taxon>Eukaryota</taxon>
        <taxon>Fungi</taxon>
        <taxon>Dikarya</taxon>
        <taxon>Ascomycota</taxon>
        <taxon>Pezizomycotina</taxon>
        <taxon>Sordariomycetes</taxon>
        <taxon>Sordariomycetidae</taxon>
        <taxon>Coniochaetales</taxon>
        <taxon>Coniochaetaceae</taxon>
        <taxon>Coniochaeta</taxon>
    </lineage>
</organism>
<feature type="compositionally biased region" description="Low complexity" evidence="1">
    <location>
        <begin position="65"/>
        <end position="118"/>
    </location>
</feature>
<protein>
    <submittedName>
        <fullName evidence="4">PR-1-like protein</fullName>
    </submittedName>
</protein>
<evidence type="ECO:0000313" key="5">
    <source>
        <dbReference type="Proteomes" id="UP000182658"/>
    </source>
</evidence>
<feature type="region of interest" description="Disordered" evidence="1">
    <location>
        <begin position="65"/>
        <end position="140"/>
    </location>
</feature>
<evidence type="ECO:0000256" key="2">
    <source>
        <dbReference type="SAM" id="SignalP"/>
    </source>
</evidence>
<dbReference type="OrthoDB" id="337038at2759"/>
<dbReference type="SMART" id="SM00198">
    <property type="entry name" value="SCP"/>
    <property type="match status" value="1"/>
</dbReference>
<dbReference type="InParanoid" id="A0A1J7JN57"/>
<dbReference type="CDD" id="cd05380">
    <property type="entry name" value="CAP_euk"/>
    <property type="match status" value="1"/>
</dbReference>
<feature type="domain" description="SCP" evidence="3">
    <location>
        <begin position="141"/>
        <end position="295"/>
    </location>
</feature>
<dbReference type="InterPro" id="IPR035940">
    <property type="entry name" value="CAP_sf"/>
</dbReference>
<dbReference type="InterPro" id="IPR018244">
    <property type="entry name" value="Allrgn_V5/Tpx1_CS"/>
</dbReference>
<feature type="signal peptide" evidence="2">
    <location>
        <begin position="1"/>
        <end position="17"/>
    </location>
</feature>
<accession>A0A1J7JN57</accession>
<sequence length="312" mass="32763">MKTSLFLAASGAILAMATPLNVEKRKIETEVVIEWKTVYVTEGALPSVFAADPHHHAPALTVTSPTAAATPEAETVAPVAEPSTEASVAATSVAPEQTVEPTTETTEAAPTPTVAETPDPSPVEDPPASSTQQAEAAQPTDYASTAVYQHNLHRLNFSAPAVEWSDTYASYAAQTAATCVFAHDLTPGGGGYGQNLALYGSSNDVRLQGETLTVAQAITDMWVNGEVNAYPTQDLGQPNVDMSNFEAWGHFSQVVWVASEQIGCATQYCPAGTIYPNLDAYYTVCDYYPPGNMGGGYGANVLASLNEPTVVV</sequence>
<dbReference type="SUPFAM" id="SSF55797">
    <property type="entry name" value="PR-1-like"/>
    <property type="match status" value="1"/>
</dbReference>
<dbReference type="PANTHER" id="PTHR10334">
    <property type="entry name" value="CYSTEINE-RICH SECRETORY PROTEIN-RELATED"/>
    <property type="match status" value="1"/>
</dbReference>
<name>A0A1J7JN57_9PEZI</name>
<reference evidence="4 5" key="1">
    <citation type="submission" date="2016-10" db="EMBL/GenBank/DDBJ databases">
        <title>Draft genome sequence of Coniochaeta ligniaria NRRL30616, a lignocellulolytic fungus for bioabatement of inhibitors in plant biomass hydrolysates.</title>
        <authorList>
            <consortium name="DOE Joint Genome Institute"/>
            <person name="Jimenez D.J."/>
            <person name="Hector R.E."/>
            <person name="Riley R."/>
            <person name="Sun H."/>
            <person name="Grigoriev I.V."/>
            <person name="Van Elsas J.D."/>
            <person name="Nichols N.N."/>
        </authorList>
    </citation>
    <scope>NUCLEOTIDE SEQUENCE [LARGE SCALE GENOMIC DNA]</scope>
    <source>
        <strain evidence="4 5">NRRL 30616</strain>
    </source>
</reference>